<evidence type="ECO:0000256" key="3">
    <source>
        <dbReference type="ARBA" id="ARBA00022801"/>
    </source>
</evidence>
<dbReference type="NCBIfam" id="TIGR03706">
    <property type="entry name" value="exo_poly_only"/>
    <property type="match status" value="1"/>
</dbReference>
<dbReference type="Gene3D" id="3.30.420.40">
    <property type="match status" value="1"/>
</dbReference>
<keyword evidence="8" id="KW-1185">Reference proteome</keyword>
<dbReference type="InterPro" id="IPR048951">
    <property type="entry name" value="Ppx_C"/>
</dbReference>
<dbReference type="InterPro" id="IPR043129">
    <property type="entry name" value="ATPase_NBD"/>
</dbReference>
<evidence type="ECO:0000256" key="4">
    <source>
        <dbReference type="ARBA" id="ARBA00047607"/>
    </source>
</evidence>
<dbReference type="GO" id="GO:0006793">
    <property type="term" value="P:phosphorus metabolic process"/>
    <property type="evidence" value="ECO:0007669"/>
    <property type="project" value="InterPro"/>
</dbReference>
<dbReference type="InterPro" id="IPR050273">
    <property type="entry name" value="GppA/Ppx_hydrolase"/>
</dbReference>
<evidence type="ECO:0000256" key="2">
    <source>
        <dbReference type="ARBA" id="ARBA00012451"/>
    </source>
</evidence>
<keyword evidence="3" id="KW-0378">Hydrolase</keyword>
<protein>
    <recommendedName>
        <fullName evidence="2">exopolyphosphatase</fullName>
        <ecNumber evidence="2">3.6.1.11</ecNumber>
    </recommendedName>
</protein>
<feature type="domain" description="Ppx/GppA phosphatase N-terminal" evidence="5">
    <location>
        <begin position="44"/>
        <end position="314"/>
    </location>
</feature>
<feature type="domain" description="Exopolyphosphatase C-terminal" evidence="6">
    <location>
        <begin position="332"/>
        <end position="502"/>
    </location>
</feature>
<dbReference type="Pfam" id="PF21697">
    <property type="entry name" value="Ppx_C"/>
    <property type="match status" value="1"/>
</dbReference>
<dbReference type="CDD" id="cd24052">
    <property type="entry name" value="ASKHA_NBD_HpPPX-GppA-like"/>
    <property type="match status" value="1"/>
</dbReference>
<dbReference type="EC" id="3.6.1.11" evidence="2"/>
<comment type="similarity">
    <text evidence="1">Belongs to the GppA/Ppx family.</text>
</comment>
<dbReference type="GO" id="GO:0004309">
    <property type="term" value="F:exopolyphosphatase activity"/>
    <property type="evidence" value="ECO:0007669"/>
    <property type="project" value="UniProtKB-EC"/>
</dbReference>
<reference evidence="7 8" key="1">
    <citation type="submission" date="2018-08" db="EMBL/GenBank/DDBJ databases">
        <title>Genomic Encyclopedia of Type Strains, Phase IV (KMG-IV): sequencing the most valuable type-strain genomes for metagenomic binning, comparative biology and taxonomic classification.</title>
        <authorList>
            <person name="Goeker M."/>
        </authorList>
    </citation>
    <scope>NUCLEOTIDE SEQUENCE [LARGE SCALE GENOMIC DNA]</scope>
    <source>
        <strain evidence="7 8">BW863</strain>
    </source>
</reference>
<dbReference type="AlphaFoldDB" id="A0A3D9YWY3"/>
<comment type="catalytic activity">
    <reaction evidence="4">
        <text>[phosphate](n) + H2O = [phosphate](n-1) + phosphate + H(+)</text>
        <dbReference type="Rhea" id="RHEA:21528"/>
        <dbReference type="Rhea" id="RHEA-COMP:9859"/>
        <dbReference type="Rhea" id="RHEA-COMP:14279"/>
        <dbReference type="ChEBI" id="CHEBI:15377"/>
        <dbReference type="ChEBI" id="CHEBI:15378"/>
        <dbReference type="ChEBI" id="CHEBI:16838"/>
        <dbReference type="ChEBI" id="CHEBI:43474"/>
        <dbReference type="EC" id="3.6.1.11"/>
    </reaction>
</comment>
<dbReference type="RefSeq" id="WP_342633308.1">
    <property type="nucleotide sequence ID" value="NZ_QUMO01000003.1"/>
</dbReference>
<evidence type="ECO:0000259" key="5">
    <source>
        <dbReference type="Pfam" id="PF02541"/>
    </source>
</evidence>
<organism evidence="7 8">
    <name type="scientific">Methylovirgula ligni</name>
    <dbReference type="NCBI Taxonomy" id="569860"/>
    <lineage>
        <taxon>Bacteria</taxon>
        <taxon>Pseudomonadati</taxon>
        <taxon>Pseudomonadota</taxon>
        <taxon>Alphaproteobacteria</taxon>
        <taxon>Hyphomicrobiales</taxon>
        <taxon>Beijerinckiaceae</taxon>
        <taxon>Methylovirgula</taxon>
    </lineage>
</organism>
<dbReference type="Gene3D" id="1.10.3210.10">
    <property type="entry name" value="Hypothetical protein af1432"/>
    <property type="match status" value="1"/>
</dbReference>
<evidence type="ECO:0000313" key="8">
    <source>
        <dbReference type="Proteomes" id="UP000256900"/>
    </source>
</evidence>
<proteinExistence type="inferred from homology"/>
<gene>
    <name evidence="7" type="ORF">DES32_2259</name>
</gene>
<accession>A0A3D9YWY3</accession>
<comment type="caution">
    <text evidence="7">The sequence shown here is derived from an EMBL/GenBank/DDBJ whole genome shotgun (WGS) entry which is preliminary data.</text>
</comment>
<dbReference type="SUPFAM" id="SSF53067">
    <property type="entry name" value="Actin-like ATPase domain"/>
    <property type="match status" value="2"/>
</dbReference>
<dbReference type="PANTHER" id="PTHR30005:SF0">
    <property type="entry name" value="RETROGRADE REGULATION PROTEIN 2"/>
    <property type="match status" value="1"/>
</dbReference>
<evidence type="ECO:0000256" key="1">
    <source>
        <dbReference type="ARBA" id="ARBA00007125"/>
    </source>
</evidence>
<sequence length="521" mass="55985">MNLLMPKLFTPTPLRPEVKGPVAVVDIGSNSVRLVAYDGLTRAPTPIFNEKALCGLGNGVAKTGELSPASVAKALAALRRYRTLIKIMDVQQVYAFATAAARDATNGPAFVAEASAAVGAPVSLLSGRREAELSALGVISGFHEPDGIVADLGGGSLELIEIKGTKIGKGVTLPLGGLSLMDASNQSLRNAAKIAQEQLEAAKLLTRLRGRTLYAVGGTWRALAKLHMRQRNYLLSIMHGYNIPAREAADFGGLVERVNAEALVAVEAVTPARRPLLAYGAIVLDEIIRKAMPKQVTISASGVREGLLYEQLSSAEQRLDPLIFSAQMFNDAYSRSPRHAEDLRHWTDGFMDSLRLEESPEDKRLRHAACLLADVNWRAHPDYRSEQSLNIVVNGAFTGIDHPGRCFLALTMSYRYLGLDADVNPQIRAHLSPRLLDRARLLAGAMRIAYVISAGIADVLPRTPLLAAKGKLVLTLPPDLADLVSERLSNRLKQLTKLVGREPAIQIGANAKAGNGTAESA</sequence>
<dbReference type="Proteomes" id="UP000256900">
    <property type="component" value="Unassembled WGS sequence"/>
</dbReference>
<dbReference type="EMBL" id="QUMO01000003">
    <property type="protein sequence ID" value="REF86211.1"/>
    <property type="molecule type" value="Genomic_DNA"/>
</dbReference>
<dbReference type="InterPro" id="IPR003695">
    <property type="entry name" value="Ppx_GppA_N"/>
</dbReference>
<dbReference type="PANTHER" id="PTHR30005">
    <property type="entry name" value="EXOPOLYPHOSPHATASE"/>
    <property type="match status" value="1"/>
</dbReference>
<dbReference type="Pfam" id="PF02541">
    <property type="entry name" value="Ppx-GppA"/>
    <property type="match status" value="1"/>
</dbReference>
<name>A0A3D9YWY3_9HYPH</name>
<dbReference type="Gene3D" id="3.30.420.150">
    <property type="entry name" value="Exopolyphosphatase. Domain 2"/>
    <property type="match status" value="1"/>
</dbReference>
<evidence type="ECO:0000313" key="7">
    <source>
        <dbReference type="EMBL" id="REF86211.1"/>
    </source>
</evidence>
<dbReference type="SUPFAM" id="SSF109604">
    <property type="entry name" value="HD-domain/PDEase-like"/>
    <property type="match status" value="1"/>
</dbReference>
<dbReference type="InterPro" id="IPR022371">
    <property type="entry name" value="Exopolyphosphatase"/>
</dbReference>
<evidence type="ECO:0000259" key="6">
    <source>
        <dbReference type="Pfam" id="PF21697"/>
    </source>
</evidence>